<accession>I4YVX2</accession>
<reference evidence="11 12" key="1">
    <citation type="submission" date="2012-02" db="EMBL/GenBank/DDBJ databases">
        <title>Improved High-Quality Draft sequence of Microvirga sp. WSM3557.</title>
        <authorList>
            <consortium name="US DOE Joint Genome Institute"/>
            <person name="Lucas S."/>
            <person name="Han J."/>
            <person name="Lapidus A."/>
            <person name="Cheng J.-F."/>
            <person name="Goodwin L."/>
            <person name="Pitluck S."/>
            <person name="Peters L."/>
            <person name="Zhang X."/>
            <person name="Detter J.C."/>
            <person name="Han C."/>
            <person name="Tapia R."/>
            <person name="Land M."/>
            <person name="Hauser L."/>
            <person name="Kyrpides N."/>
            <person name="Ivanova N."/>
            <person name="Pagani I."/>
            <person name="Brau L."/>
            <person name="Yates R."/>
            <person name="O'Hara G."/>
            <person name="Rui T."/>
            <person name="Howieson J."/>
            <person name="Reeve W."/>
            <person name="Woyke T."/>
        </authorList>
    </citation>
    <scope>NUCLEOTIDE SEQUENCE [LARGE SCALE GENOMIC DNA]</scope>
    <source>
        <strain evidence="11 12">WSM3557</strain>
    </source>
</reference>
<feature type="transmembrane region" description="Helical" evidence="9">
    <location>
        <begin position="69"/>
        <end position="85"/>
    </location>
</feature>
<dbReference type="eggNOG" id="COG3090">
    <property type="taxonomic scope" value="Bacteria"/>
</dbReference>
<evidence type="ECO:0000259" key="10">
    <source>
        <dbReference type="Pfam" id="PF04290"/>
    </source>
</evidence>
<evidence type="ECO:0000256" key="9">
    <source>
        <dbReference type="RuleBase" id="RU369079"/>
    </source>
</evidence>
<comment type="subunit">
    <text evidence="9">The complex comprises the extracytoplasmic solute receptor protein and the two transmembrane proteins.</text>
</comment>
<keyword evidence="4 9" id="KW-0997">Cell inner membrane</keyword>
<dbReference type="STRING" id="864069.MicloDRAFT_00046920"/>
<evidence type="ECO:0000313" key="12">
    <source>
        <dbReference type="Proteomes" id="UP000003947"/>
    </source>
</evidence>
<dbReference type="GO" id="GO:0022857">
    <property type="term" value="F:transmembrane transporter activity"/>
    <property type="evidence" value="ECO:0007669"/>
    <property type="project" value="UniProtKB-UniRule"/>
</dbReference>
<dbReference type="InterPro" id="IPR007387">
    <property type="entry name" value="TRAP_DctQ"/>
</dbReference>
<dbReference type="Proteomes" id="UP000003947">
    <property type="component" value="Unassembled WGS sequence"/>
</dbReference>
<keyword evidence="6 9" id="KW-1133">Transmembrane helix</keyword>
<dbReference type="Pfam" id="PF04290">
    <property type="entry name" value="DctQ"/>
    <property type="match status" value="1"/>
</dbReference>
<keyword evidence="2 9" id="KW-0813">Transport</keyword>
<name>I4YVX2_9HYPH</name>
<dbReference type="PANTHER" id="PTHR35011:SF2">
    <property type="entry name" value="2,3-DIKETO-L-GULONATE TRAP TRANSPORTER SMALL PERMEASE PROTEIN YIAM"/>
    <property type="match status" value="1"/>
</dbReference>
<feature type="transmembrane region" description="Helical" evidence="9">
    <location>
        <begin position="35"/>
        <end position="57"/>
    </location>
</feature>
<feature type="domain" description="Tripartite ATP-independent periplasmic transporters DctQ component" evidence="10">
    <location>
        <begin position="43"/>
        <end position="170"/>
    </location>
</feature>
<evidence type="ECO:0000256" key="6">
    <source>
        <dbReference type="ARBA" id="ARBA00022989"/>
    </source>
</evidence>
<organism evidence="11 12">
    <name type="scientific">Microvirga lotononidis</name>
    <dbReference type="NCBI Taxonomy" id="864069"/>
    <lineage>
        <taxon>Bacteria</taxon>
        <taxon>Pseudomonadati</taxon>
        <taxon>Pseudomonadota</taxon>
        <taxon>Alphaproteobacteria</taxon>
        <taxon>Hyphomicrobiales</taxon>
        <taxon>Methylobacteriaceae</taxon>
        <taxon>Microvirga</taxon>
    </lineage>
</organism>
<keyword evidence="3" id="KW-1003">Cell membrane</keyword>
<comment type="function">
    <text evidence="9">Part of the tripartite ATP-independent periplasmic (TRAP) transport system.</text>
</comment>
<dbReference type="HOGENOM" id="CLU_086356_9_0_5"/>
<evidence type="ECO:0000256" key="8">
    <source>
        <dbReference type="ARBA" id="ARBA00038436"/>
    </source>
</evidence>
<evidence type="ECO:0000256" key="1">
    <source>
        <dbReference type="ARBA" id="ARBA00004429"/>
    </source>
</evidence>
<feature type="transmembrane region" description="Helical" evidence="9">
    <location>
        <begin position="106"/>
        <end position="126"/>
    </location>
</feature>
<comment type="subcellular location">
    <subcellularLocation>
        <location evidence="1 9">Cell inner membrane</location>
        <topology evidence="1 9">Multi-pass membrane protein</topology>
    </subcellularLocation>
</comment>
<evidence type="ECO:0000256" key="5">
    <source>
        <dbReference type="ARBA" id="ARBA00022692"/>
    </source>
</evidence>
<comment type="similarity">
    <text evidence="8 9">Belongs to the TRAP transporter small permease family.</text>
</comment>
<dbReference type="OrthoDB" id="4964541at2"/>
<keyword evidence="12" id="KW-1185">Reference proteome</keyword>
<protein>
    <recommendedName>
        <fullName evidence="9">TRAP transporter small permease protein</fullName>
    </recommendedName>
</protein>
<evidence type="ECO:0000256" key="4">
    <source>
        <dbReference type="ARBA" id="ARBA00022519"/>
    </source>
</evidence>
<sequence length="200" mass="22565" precursor="true">MLWEEQNNERRNGRQWQGERVSRVISIFFKGLEGLLVLLLAAMVAMVFGNVVLRYLFDTGIDVSEELSRFFFVWLTFIGAVVVGRENAHLGVETLVARLGDNGRKVCMVLSDLFIIGCCAVFFWGTWQQAEINATNYAPITEISMLWVYGIGYFTSIGLGLMAALRIMRVLTGRVSEHELKVFAGDYSGDEAHALKERLE</sequence>
<dbReference type="GO" id="GO:0015740">
    <property type="term" value="P:C4-dicarboxylate transport"/>
    <property type="evidence" value="ECO:0007669"/>
    <property type="project" value="TreeGrafter"/>
</dbReference>
<proteinExistence type="inferred from homology"/>
<evidence type="ECO:0000313" key="11">
    <source>
        <dbReference type="EMBL" id="EIM28114.1"/>
    </source>
</evidence>
<gene>
    <name evidence="11" type="ORF">MicloDRAFT_00046920</name>
</gene>
<dbReference type="AlphaFoldDB" id="I4YVX2"/>
<evidence type="ECO:0000256" key="3">
    <source>
        <dbReference type="ARBA" id="ARBA00022475"/>
    </source>
</evidence>
<evidence type="ECO:0000256" key="7">
    <source>
        <dbReference type="ARBA" id="ARBA00023136"/>
    </source>
</evidence>
<keyword evidence="7 9" id="KW-0472">Membrane</keyword>
<dbReference type="PATRIC" id="fig|864069.3.peg.5060"/>
<evidence type="ECO:0000256" key="2">
    <source>
        <dbReference type="ARBA" id="ARBA00022448"/>
    </source>
</evidence>
<keyword evidence="5 9" id="KW-0812">Transmembrane</keyword>
<dbReference type="InterPro" id="IPR055348">
    <property type="entry name" value="DctQ"/>
</dbReference>
<dbReference type="PANTHER" id="PTHR35011">
    <property type="entry name" value="2,3-DIKETO-L-GULONATE TRAP TRANSPORTER SMALL PERMEASE PROTEIN YIAM"/>
    <property type="match status" value="1"/>
</dbReference>
<dbReference type="GO" id="GO:0005886">
    <property type="term" value="C:plasma membrane"/>
    <property type="evidence" value="ECO:0007669"/>
    <property type="project" value="UniProtKB-SubCell"/>
</dbReference>
<dbReference type="EMBL" id="JH660645">
    <property type="protein sequence ID" value="EIM28114.1"/>
    <property type="molecule type" value="Genomic_DNA"/>
</dbReference>
<feature type="transmembrane region" description="Helical" evidence="9">
    <location>
        <begin position="146"/>
        <end position="165"/>
    </location>
</feature>